<dbReference type="NCBIfam" id="TIGR00048">
    <property type="entry name" value="rRNA_mod_RlmN"/>
    <property type="match status" value="1"/>
</dbReference>
<dbReference type="SMART" id="SM00729">
    <property type="entry name" value="Elp3"/>
    <property type="match status" value="1"/>
</dbReference>
<keyword evidence="6 14" id="KW-0489">Methyltransferase</keyword>
<keyword evidence="10 14" id="KW-0479">Metal-binding</keyword>
<dbReference type="RefSeq" id="WP_224325129.1">
    <property type="nucleotide sequence ID" value="NZ_JACGBB010000002.1"/>
</dbReference>
<keyword evidence="17" id="KW-1185">Reference proteome</keyword>
<feature type="binding site" evidence="14">
    <location>
        <position position="122"/>
    </location>
    <ligand>
        <name>[4Fe-4S] cluster</name>
        <dbReference type="ChEBI" id="CHEBI:49883"/>
        <note>4Fe-4S-S-AdoMet</note>
    </ligand>
</feature>
<keyword evidence="5 14" id="KW-0698">rRNA processing</keyword>
<protein>
    <recommendedName>
        <fullName evidence="14">Probable dual-specificity RNA methyltransferase RlmN</fullName>
        <ecNumber evidence="14">2.1.1.192</ecNumber>
    </recommendedName>
    <alternativeName>
        <fullName evidence="14">23S rRNA (adenine(2503)-C(2))-methyltransferase</fullName>
    </alternativeName>
    <alternativeName>
        <fullName evidence="14">23S rRNA m2A2503 methyltransferase</fullName>
    </alternativeName>
    <alternativeName>
        <fullName evidence="14">Ribosomal RNA large subunit methyltransferase N</fullName>
    </alternativeName>
    <alternativeName>
        <fullName evidence="14">tRNA (adenine(37)-C(2))-methyltransferase</fullName>
    </alternativeName>
    <alternativeName>
        <fullName evidence="14">tRNA m2A37 methyltransferase</fullName>
    </alternativeName>
</protein>
<dbReference type="InterPro" id="IPR007197">
    <property type="entry name" value="rSAM"/>
</dbReference>
<keyword evidence="11 14" id="KW-0408">Iron</keyword>
<dbReference type="InterPro" id="IPR013785">
    <property type="entry name" value="Aldolase_TIM"/>
</dbReference>
<dbReference type="Pfam" id="PF21016">
    <property type="entry name" value="RlmN_N"/>
    <property type="match status" value="1"/>
</dbReference>
<feature type="active site" description="Proton acceptor" evidence="14">
    <location>
        <position position="84"/>
    </location>
</feature>
<dbReference type="PANTHER" id="PTHR30544">
    <property type="entry name" value="23S RRNA METHYLTRANSFERASE"/>
    <property type="match status" value="1"/>
</dbReference>
<dbReference type="SUPFAM" id="SSF102114">
    <property type="entry name" value="Radical SAM enzymes"/>
    <property type="match status" value="1"/>
</dbReference>
<dbReference type="InterPro" id="IPR040072">
    <property type="entry name" value="Methyltransferase_A"/>
</dbReference>
<dbReference type="InterPro" id="IPR006638">
    <property type="entry name" value="Elp3/MiaA/NifB-like_rSAM"/>
</dbReference>
<evidence type="ECO:0000256" key="2">
    <source>
        <dbReference type="ARBA" id="ARBA00007544"/>
    </source>
</evidence>
<accession>A0ABS7WS40</accession>
<evidence type="ECO:0000256" key="14">
    <source>
        <dbReference type="HAMAP-Rule" id="MF_01849"/>
    </source>
</evidence>
<dbReference type="CDD" id="cd01335">
    <property type="entry name" value="Radical_SAM"/>
    <property type="match status" value="1"/>
</dbReference>
<comment type="caution">
    <text evidence="16">The sequence shown here is derived from an EMBL/GenBank/DDBJ whole genome shotgun (WGS) entry which is preliminary data.</text>
</comment>
<dbReference type="Gene3D" id="3.20.20.70">
    <property type="entry name" value="Aldolase class I"/>
    <property type="match status" value="1"/>
</dbReference>
<comment type="catalytic activity">
    <reaction evidence="14">
        <text>adenosine(37) in tRNA + 2 reduced [2Fe-2S]-[ferredoxin] + 2 S-adenosyl-L-methionine = 2-methyladenosine(37) in tRNA + 5'-deoxyadenosine + L-methionine + 2 oxidized [2Fe-2S]-[ferredoxin] + S-adenosyl-L-homocysteine</text>
        <dbReference type="Rhea" id="RHEA:43332"/>
        <dbReference type="Rhea" id="RHEA-COMP:10000"/>
        <dbReference type="Rhea" id="RHEA-COMP:10001"/>
        <dbReference type="Rhea" id="RHEA-COMP:10162"/>
        <dbReference type="Rhea" id="RHEA-COMP:10485"/>
        <dbReference type="ChEBI" id="CHEBI:17319"/>
        <dbReference type="ChEBI" id="CHEBI:33737"/>
        <dbReference type="ChEBI" id="CHEBI:33738"/>
        <dbReference type="ChEBI" id="CHEBI:57844"/>
        <dbReference type="ChEBI" id="CHEBI:57856"/>
        <dbReference type="ChEBI" id="CHEBI:59789"/>
        <dbReference type="ChEBI" id="CHEBI:74411"/>
        <dbReference type="ChEBI" id="CHEBI:74497"/>
        <dbReference type="EC" id="2.1.1.192"/>
    </reaction>
</comment>
<comment type="subcellular location">
    <subcellularLocation>
        <location evidence="1 14">Cytoplasm</location>
    </subcellularLocation>
</comment>
<comment type="function">
    <text evidence="14">Specifically methylates position 2 of adenine 2503 in 23S rRNA and position 2 of adenine 37 in tRNAs.</text>
</comment>
<evidence type="ECO:0000256" key="3">
    <source>
        <dbReference type="ARBA" id="ARBA00022485"/>
    </source>
</evidence>
<keyword evidence="7 14" id="KW-0808">Transferase</keyword>
<dbReference type="Gene3D" id="1.10.150.530">
    <property type="match status" value="1"/>
</dbReference>
<feature type="binding site" evidence="14">
    <location>
        <position position="119"/>
    </location>
    <ligand>
        <name>[4Fe-4S] cluster</name>
        <dbReference type="ChEBI" id="CHEBI:49883"/>
        <note>4Fe-4S-S-AdoMet</note>
    </ligand>
</feature>
<organism evidence="16 17">
    <name type="scientific">Campylobacter canadensis</name>
    <dbReference type="NCBI Taxonomy" id="449520"/>
    <lineage>
        <taxon>Bacteria</taxon>
        <taxon>Pseudomonadati</taxon>
        <taxon>Campylobacterota</taxon>
        <taxon>Epsilonproteobacteria</taxon>
        <taxon>Campylobacterales</taxon>
        <taxon>Campylobacteraceae</taxon>
        <taxon>Campylobacter</taxon>
    </lineage>
</organism>
<reference evidence="16 17" key="1">
    <citation type="submission" date="2020-07" db="EMBL/GenBank/DDBJ databases">
        <title>Transfer of Campylobacter canadensis to the novel genus Avispirillum gen. nov., that also includes two novel species recovered from migratory waterfowl: Avispirillum anseris sp. nov. and Avispirillum brantae sp. nov.</title>
        <authorList>
            <person name="Miller W.G."/>
            <person name="Chapman M.H."/>
            <person name="Yee E."/>
            <person name="Inglis G.D."/>
        </authorList>
    </citation>
    <scope>NUCLEOTIDE SEQUENCE [LARGE SCALE GENOMIC DNA]</scope>
    <source>
        <strain evidence="16 17">L283</strain>
    </source>
</reference>
<evidence type="ECO:0000256" key="5">
    <source>
        <dbReference type="ARBA" id="ARBA00022552"/>
    </source>
</evidence>
<sequence length="353" mass="39799">MKEILDYLPEEYGLNPSFNNNQLAKFIYQKYINDFDEATSLSKDLRAKLKKEFNLMPLKLKNKQISIDKSIKFLFELKDKHTVESVLLPMKQERVENGIKKSAKYTICISSQVGCKSGCSFCLTGKSGLIRNLSSAEIVAQVLFIKKYAQIPYEHGVNIVFMGMGEPLDNLNAVAKAVKILAHNDTLAISPRRQTISTSGLAKQIIELGKMNLGVLLAISLHAVNDELRDKLMPINKAYNIKSVLDAIRQFPIDARKRVMFEYLCLGGINDDISHAKALVKLLHGIKAKINLIYFNPHKGSEYKRPSEERVIAFRDYLQAHGQNATIRQSKGLDISAACGQLQDEQKRLEEVQ</sequence>
<dbReference type="EC" id="2.1.1.192" evidence="14"/>
<feature type="binding site" evidence="14">
    <location>
        <position position="296"/>
    </location>
    <ligand>
        <name>S-adenosyl-L-methionine</name>
        <dbReference type="ChEBI" id="CHEBI:59789"/>
    </ligand>
</feature>
<feature type="binding site" evidence="14">
    <location>
        <position position="197"/>
    </location>
    <ligand>
        <name>S-adenosyl-L-methionine</name>
        <dbReference type="ChEBI" id="CHEBI:59789"/>
    </ligand>
</feature>
<dbReference type="InterPro" id="IPR004383">
    <property type="entry name" value="rRNA_lsu_MTrfase_RlmN/Cfr"/>
</dbReference>
<evidence type="ECO:0000256" key="8">
    <source>
        <dbReference type="ARBA" id="ARBA00022691"/>
    </source>
</evidence>
<evidence type="ECO:0000313" key="17">
    <source>
        <dbReference type="Proteomes" id="UP000786183"/>
    </source>
</evidence>
<feature type="binding site" evidence="14">
    <location>
        <begin position="220"/>
        <end position="222"/>
    </location>
    <ligand>
        <name>S-adenosyl-L-methionine</name>
        <dbReference type="ChEBI" id="CHEBI:59789"/>
    </ligand>
</feature>
<dbReference type="HAMAP" id="MF_01849">
    <property type="entry name" value="RNA_methyltr_RlmN"/>
    <property type="match status" value="1"/>
</dbReference>
<comment type="cofactor">
    <cofactor evidence="14">
        <name>[4Fe-4S] cluster</name>
        <dbReference type="ChEBI" id="CHEBI:49883"/>
    </cofactor>
    <text evidence="14">Binds 1 [4Fe-4S] cluster. The cluster is coordinated with 3 cysteines and an exchangeable S-adenosyl-L-methionine.</text>
</comment>
<dbReference type="EMBL" id="JACGBB010000002">
    <property type="protein sequence ID" value="MBZ7986769.1"/>
    <property type="molecule type" value="Genomic_DNA"/>
</dbReference>
<dbReference type="InterPro" id="IPR027492">
    <property type="entry name" value="RNA_MTrfase_RlmN"/>
</dbReference>
<dbReference type="PIRSF" id="PIRSF006004">
    <property type="entry name" value="CHP00048"/>
    <property type="match status" value="1"/>
</dbReference>
<dbReference type="SFLD" id="SFLDS00029">
    <property type="entry name" value="Radical_SAM"/>
    <property type="match status" value="1"/>
</dbReference>
<evidence type="ECO:0000256" key="10">
    <source>
        <dbReference type="ARBA" id="ARBA00022723"/>
    </source>
</evidence>
<evidence type="ECO:0000256" key="12">
    <source>
        <dbReference type="ARBA" id="ARBA00023014"/>
    </source>
</evidence>
<dbReference type="InterPro" id="IPR058240">
    <property type="entry name" value="rSAM_sf"/>
</dbReference>
<evidence type="ECO:0000256" key="13">
    <source>
        <dbReference type="ARBA" id="ARBA00023157"/>
    </source>
</evidence>
<proteinExistence type="inferred from homology"/>
<feature type="binding site" evidence="14">
    <location>
        <position position="115"/>
    </location>
    <ligand>
        <name>[4Fe-4S] cluster</name>
        <dbReference type="ChEBI" id="CHEBI:49883"/>
        <note>4Fe-4S-S-AdoMet</note>
    </ligand>
</feature>
<keyword evidence="3 14" id="KW-0004">4Fe-4S</keyword>
<feature type="active site" description="S-methylcysteine intermediate" evidence="14">
    <location>
        <position position="339"/>
    </location>
</feature>
<evidence type="ECO:0000256" key="4">
    <source>
        <dbReference type="ARBA" id="ARBA00022490"/>
    </source>
</evidence>
<dbReference type="Pfam" id="PF04055">
    <property type="entry name" value="Radical_SAM"/>
    <property type="match status" value="1"/>
</dbReference>
<keyword evidence="4 14" id="KW-0963">Cytoplasm</keyword>
<evidence type="ECO:0000256" key="11">
    <source>
        <dbReference type="ARBA" id="ARBA00023004"/>
    </source>
</evidence>
<keyword evidence="9 14" id="KW-0819">tRNA processing</keyword>
<keyword evidence="12 14" id="KW-0411">Iron-sulfur</keyword>
<dbReference type="Proteomes" id="UP000786183">
    <property type="component" value="Unassembled WGS sequence"/>
</dbReference>
<comment type="caution">
    <text evidence="14">Lacks conserved residue(s) required for the propagation of feature annotation.</text>
</comment>
<dbReference type="InterPro" id="IPR048641">
    <property type="entry name" value="RlmN_N"/>
</dbReference>
<feature type="binding site" evidence="14">
    <location>
        <begin position="165"/>
        <end position="166"/>
    </location>
    <ligand>
        <name>S-adenosyl-L-methionine</name>
        <dbReference type="ChEBI" id="CHEBI:59789"/>
    </ligand>
</feature>
<keyword evidence="13 14" id="KW-1015">Disulfide bond</keyword>
<dbReference type="SFLD" id="SFLDF00275">
    <property type="entry name" value="adenosine_C2_methyltransferase"/>
    <property type="match status" value="1"/>
</dbReference>
<dbReference type="PANTHER" id="PTHR30544:SF5">
    <property type="entry name" value="RADICAL SAM CORE DOMAIN-CONTAINING PROTEIN"/>
    <property type="match status" value="1"/>
</dbReference>
<evidence type="ECO:0000259" key="15">
    <source>
        <dbReference type="PROSITE" id="PS51918"/>
    </source>
</evidence>
<evidence type="ECO:0000256" key="7">
    <source>
        <dbReference type="ARBA" id="ARBA00022679"/>
    </source>
</evidence>
<keyword evidence="8 14" id="KW-0949">S-adenosyl-L-methionine</keyword>
<dbReference type="PROSITE" id="PS51918">
    <property type="entry name" value="RADICAL_SAM"/>
    <property type="match status" value="1"/>
</dbReference>
<evidence type="ECO:0000313" key="16">
    <source>
        <dbReference type="EMBL" id="MBZ7986769.1"/>
    </source>
</evidence>
<feature type="domain" description="Radical SAM core" evidence="15">
    <location>
        <begin position="101"/>
        <end position="328"/>
    </location>
</feature>
<evidence type="ECO:0000256" key="1">
    <source>
        <dbReference type="ARBA" id="ARBA00004496"/>
    </source>
</evidence>
<comment type="similarity">
    <text evidence="2 14">Belongs to the radical SAM superfamily. RlmN family.</text>
</comment>
<name>A0ABS7WS40_9BACT</name>
<gene>
    <name evidence="14 16" type="primary">rlmN</name>
    <name evidence="16" type="ORF">AVCANL283_01385</name>
</gene>
<evidence type="ECO:0000256" key="6">
    <source>
        <dbReference type="ARBA" id="ARBA00022603"/>
    </source>
</evidence>
<dbReference type="SFLD" id="SFLDG01062">
    <property type="entry name" value="methyltransferase_(Class_A)"/>
    <property type="match status" value="1"/>
</dbReference>
<comment type="miscellaneous">
    <text evidence="14">Reaction proceeds by a ping-pong mechanism involving intermediate methylation of a conserved cysteine residue.</text>
</comment>
<comment type="catalytic activity">
    <reaction evidence="14">
        <text>adenosine(2503) in 23S rRNA + 2 reduced [2Fe-2S]-[ferredoxin] + 2 S-adenosyl-L-methionine = 2-methyladenosine(2503) in 23S rRNA + 5'-deoxyadenosine + L-methionine + 2 oxidized [2Fe-2S]-[ferredoxin] + S-adenosyl-L-homocysteine</text>
        <dbReference type="Rhea" id="RHEA:42916"/>
        <dbReference type="Rhea" id="RHEA-COMP:10000"/>
        <dbReference type="Rhea" id="RHEA-COMP:10001"/>
        <dbReference type="Rhea" id="RHEA-COMP:10152"/>
        <dbReference type="Rhea" id="RHEA-COMP:10282"/>
        <dbReference type="ChEBI" id="CHEBI:17319"/>
        <dbReference type="ChEBI" id="CHEBI:33737"/>
        <dbReference type="ChEBI" id="CHEBI:33738"/>
        <dbReference type="ChEBI" id="CHEBI:57844"/>
        <dbReference type="ChEBI" id="CHEBI:57856"/>
        <dbReference type="ChEBI" id="CHEBI:59789"/>
        <dbReference type="ChEBI" id="CHEBI:74411"/>
        <dbReference type="ChEBI" id="CHEBI:74497"/>
        <dbReference type="EC" id="2.1.1.192"/>
    </reaction>
</comment>
<evidence type="ECO:0000256" key="9">
    <source>
        <dbReference type="ARBA" id="ARBA00022694"/>
    </source>
</evidence>